<dbReference type="Proteomes" id="UP000656881">
    <property type="component" value="Unassembled WGS sequence"/>
</dbReference>
<sequence>MSAISDAHPEHIGTVRNALAHYHSGVQAAAKYLMDRRGSAGPLPVPLALPEADEAFTRFTDVTDLVLTRLDEELYLLDLMRSPGTRTTKAFASLTMVARAVDHIRRTGERVVFLTPTSGNKGSALRDAVARAYATGFASPDELRVVMVAPAASTSKLRGGPLSDDSALRGANPLALADVDTPAGVKDLAKEVVDAYADEALAGTGFRCWYTLDLDNYRVADSVRAFAEAELLPLTADAPPRWHAHAVSSAYGLLGYHLGHQVLADGLYPKLAAPARHPGFFLVQQLATPDMVVSALGRDVPRYSQDPAAGVWRQSGDPAFPAVTDDPAEVLDPTFYTKNPVTSAAIDPLIGKHGGGGVVVSRRECLDRFDRVRDLAARAGVDIDADPSRIREWSLIKMLTGILVGRERGLIAPGTEVVAHASGYYTDETLPPLPVEHTEPVRTAPELAKVLSAAVSA</sequence>
<protein>
    <submittedName>
        <fullName evidence="1">Uncharacterized protein</fullName>
    </submittedName>
</protein>
<dbReference type="Pfam" id="PF19465">
    <property type="entry name" value="DUF6002"/>
    <property type="match status" value="1"/>
</dbReference>
<reference evidence="2" key="1">
    <citation type="journal article" date="2019" name="Int. J. Syst. Evol. Microbiol.">
        <title>The Global Catalogue of Microorganisms (GCM) 10K type strain sequencing project: providing services to taxonomists for standard genome sequencing and annotation.</title>
        <authorList>
            <consortium name="The Broad Institute Genomics Platform"/>
            <consortium name="The Broad Institute Genome Sequencing Center for Infectious Disease"/>
            <person name="Wu L."/>
            <person name="Ma J."/>
        </authorList>
    </citation>
    <scope>NUCLEOTIDE SEQUENCE [LARGE SCALE GENOMIC DNA]</scope>
    <source>
        <strain evidence="2">CGMCC 4.7349</strain>
    </source>
</reference>
<evidence type="ECO:0000313" key="2">
    <source>
        <dbReference type="Proteomes" id="UP000656881"/>
    </source>
</evidence>
<dbReference type="InterPro" id="IPR046044">
    <property type="entry name" value="DUF6002"/>
</dbReference>
<gene>
    <name evidence="1" type="ORF">GCM10012286_42290</name>
</gene>
<comment type="caution">
    <text evidence="1">The sequence shown here is derived from an EMBL/GenBank/DDBJ whole genome shotgun (WGS) entry which is preliminary data.</text>
</comment>
<dbReference type="EMBL" id="BMNG01000009">
    <property type="protein sequence ID" value="GGO47910.1"/>
    <property type="molecule type" value="Genomic_DNA"/>
</dbReference>
<accession>A0ABQ2M805</accession>
<evidence type="ECO:0000313" key="1">
    <source>
        <dbReference type="EMBL" id="GGO47910.1"/>
    </source>
</evidence>
<name>A0ABQ2M805_9ACTN</name>
<proteinExistence type="predicted"/>
<dbReference type="RefSeq" id="WP_189175175.1">
    <property type="nucleotide sequence ID" value="NZ_BMNG01000009.1"/>
</dbReference>
<dbReference type="InterPro" id="IPR036052">
    <property type="entry name" value="TrpB-like_PALP_sf"/>
</dbReference>
<keyword evidence="2" id="KW-1185">Reference proteome</keyword>
<dbReference type="SUPFAM" id="SSF53686">
    <property type="entry name" value="Tryptophan synthase beta subunit-like PLP-dependent enzymes"/>
    <property type="match status" value="1"/>
</dbReference>
<organism evidence="1 2">
    <name type="scientific">Streptomyces lasiicapitis</name>
    <dbReference type="NCBI Taxonomy" id="1923961"/>
    <lineage>
        <taxon>Bacteria</taxon>
        <taxon>Bacillati</taxon>
        <taxon>Actinomycetota</taxon>
        <taxon>Actinomycetes</taxon>
        <taxon>Kitasatosporales</taxon>
        <taxon>Streptomycetaceae</taxon>
        <taxon>Streptomyces</taxon>
    </lineage>
</organism>